<evidence type="ECO:0000256" key="1">
    <source>
        <dbReference type="ARBA" id="ARBA00022801"/>
    </source>
</evidence>
<keyword evidence="1" id="KW-0378">Hydrolase</keyword>
<dbReference type="PANTHER" id="PTHR45648:SF22">
    <property type="entry name" value="GDSL LIPASE_ACYLHYDROLASE FAMILY PROTEIN (AFU_ORTHOLOGUE AFUA_4G14700)"/>
    <property type="match status" value="1"/>
</dbReference>
<evidence type="ECO:0000313" key="4">
    <source>
        <dbReference type="Proteomes" id="UP000294547"/>
    </source>
</evidence>
<dbReference type="Pfam" id="PF00657">
    <property type="entry name" value="Lipase_GDSL"/>
    <property type="match status" value="1"/>
</dbReference>
<evidence type="ECO:0000313" key="3">
    <source>
        <dbReference type="EMBL" id="TDP87294.1"/>
    </source>
</evidence>
<keyword evidence="2" id="KW-0732">Signal</keyword>
<dbReference type="OrthoDB" id="5292073at2"/>
<dbReference type="CDD" id="cd01846">
    <property type="entry name" value="fatty_acyltransferase_like"/>
    <property type="match status" value="1"/>
</dbReference>
<dbReference type="EMBL" id="SNXY01000006">
    <property type="protein sequence ID" value="TDP87294.1"/>
    <property type="molecule type" value="Genomic_DNA"/>
</dbReference>
<name>A0A4R6RLA3_9HYPH</name>
<feature type="chain" id="PRO_5021023790" evidence="2">
    <location>
        <begin position="25"/>
        <end position="296"/>
    </location>
</feature>
<sequence length="296" mass="30538">MKTFWARLAGAAFAVAATVTAAAAADYRVVSFGDSLSDVGNTFEFTSGSKPASPPYYQGRFSNGPVWTEILAGGAMNKFSSAINNAKDTNFAFGGAYAGTGGQVPTIPTQIGAYLQKGGKFAAKDVVTLLGGANDIFVLTPASTATNTKKVATAAADAMAANLASVLKAGAKVVVISNLPALDKTPQAKLASGLGTVYALATKTYNTRLAAKVTAARTANPTAKIVVLDLNTLFSSVIASPATFGFTNVTDACVRVPACVSASTATQNEYMFFDDVHPTTHAHEITAFMARWALTH</sequence>
<dbReference type="Gene3D" id="3.40.50.1110">
    <property type="entry name" value="SGNH hydrolase"/>
    <property type="match status" value="1"/>
</dbReference>
<dbReference type="AlphaFoldDB" id="A0A4R6RLA3"/>
<evidence type="ECO:0000256" key="2">
    <source>
        <dbReference type="SAM" id="SignalP"/>
    </source>
</evidence>
<dbReference type="SUPFAM" id="SSF52266">
    <property type="entry name" value="SGNH hydrolase"/>
    <property type="match status" value="1"/>
</dbReference>
<feature type="signal peptide" evidence="2">
    <location>
        <begin position="1"/>
        <end position="24"/>
    </location>
</feature>
<comment type="caution">
    <text evidence="3">The sequence shown here is derived from an EMBL/GenBank/DDBJ whole genome shotgun (WGS) entry which is preliminary data.</text>
</comment>
<dbReference type="RefSeq" id="WP_126535678.1">
    <property type="nucleotide sequence ID" value="NZ_BSPM01000008.1"/>
</dbReference>
<dbReference type="PANTHER" id="PTHR45648">
    <property type="entry name" value="GDSL LIPASE/ACYLHYDROLASE FAMILY PROTEIN (AFU_ORTHOLOGUE AFUA_4G14700)"/>
    <property type="match status" value="1"/>
</dbReference>
<dbReference type="GO" id="GO:0016788">
    <property type="term" value="F:hydrolase activity, acting on ester bonds"/>
    <property type="evidence" value="ECO:0007669"/>
    <property type="project" value="InterPro"/>
</dbReference>
<protein>
    <submittedName>
        <fullName evidence="3">Phospholipase/lecithinase/hemolysin</fullName>
    </submittedName>
</protein>
<accession>A0A4R6RLA3</accession>
<dbReference type="InterPro" id="IPR001087">
    <property type="entry name" value="GDSL"/>
</dbReference>
<dbReference type="InterPro" id="IPR051058">
    <property type="entry name" value="GDSL_Est/Lipase"/>
</dbReference>
<organism evidence="3 4">
    <name type="scientific">Oharaeibacter diazotrophicus</name>
    <dbReference type="NCBI Taxonomy" id="1920512"/>
    <lineage>
        <taxon>Bacteria</taxon>
        <taxon>Pseudomonadati</taxon>
        <taxon>Pseudomonadota</taxon>
        <taxon>Alphaproteobacteria</taxon>
        <taxon>Hyphomicrobiales</taxon>
        <taxon>Pleomorphomonadaceae</taxon>
        <taxon>Oharaeibacter</taxon>
    </lineage>
</organism>
<dbReference type="Proteomes" id="UP000294547">
    <property type="component" value="Unassembled WGS sequence"/>
</dbReference>
<dbReference type="InterPro" id="IPR036514">
    <property type="entry name" value="SGNH_hydro_sf"/>
</dbReference>
<keyword evidence="4" id="KW-1185">Reference proteome</keyword>
<proteinExistence type="predicted"/>
<reference evidence="3 4" key="1">
    <citation type="submission" date="2019-03" db="EMBL/GenBank/DDBJ databases">
        <title>Genomic Encyclopedia of Type Strains, Phase IV (KMG-IV): sequencing the most valuable type-strain genomes for metagenomic binning, comparative biology and taxonomic classification.</title>
        <authorList>
            <person name="Goeker M."/>
        </authorList>
    </citation>
    <scope>NUCLEOTIDE SEQUENCE [LARGE SCALE GENOMIC DNA]</scope>
    <source>
        <strain evidence="3 4">DSM 102969</strain>
    </source>
</reference>
<gene>
    <name evidence="3" type="ORF">EDD54_1186</name>
</gene>